<accession>A0A0E0CFC8</accession>
<dbReference type="Gramene" id="OMERI02G03940.1">
    <property type="protein sequence ID" value="OMERI02G03940.1"/>
    <property type="gene ID" value="OMERI02G03940"/>
</dbReference>
<reference evidence="2" key="2">
    <citation type="submission" date="2018-05" db="EMBL/GenBank/DDBJ databases">
        <title>OmerRS3 (Oryza meridionalis Reference Sequence Version 3).</title>
        <authorList>
            <person name="Zhang J."/>
            <person name="Kudrna D."/>
            <person name="Lee S."/>
            <person name="Talag J."/>
            <person name="Welchert J."/>
            <person name="Wing R.A."/>
        </authorList>
    </citation>
    <scope>NUCLEOTIDE SEQUENCE [LARGE SCALE GENOMIC DNA]</scope>
    <source>
        <strain evidence="2">cv. OR44</strain>
    </source>
</reference>
<feature type="compositionally biased region" description="Polar residues" evidence="1">
    <location>
        <begin position="1"/>
        <end position="18"/>
    </location>
</feature>
<sequence length="131" mass="14533">MEASSLISTESPLISTPTLGIPQEEKQWEEDLRLVTDNYSSPDPGDEGDEDEDDVWNADEKAPPLASHDENAYWNDDDGSSGYLPPRKKQKKMQVDCSLYSIVELVVIFRGLSSLDVRCANGCAKSSFNTM</sequence>
<dbReference type="EnsemblPlants" id="OMERI02G03940.1">
    <property type="protein sequence ID" value="OMERI02G03940.1"/>
    <property type="gene ID" value="OMERI02G03940"/>
</dbReference>
<evidence type="ECO:0000313" key="2">
    <source>
        <dbReference type="EnsemblPlants" id="OMERI02G03940.1"/>
    </source>
</evidence>
<feature type="compositionally biased region" description="Acidic residues" evidence="1">
    <location>
        <begin position="44"/>
        <end position="57"/>
    </location>
</feature>
<dbReference type="HOGENOM" id="CLU_1930873_0_0_1"/>
<feature type="region of interest" description="Disordered" evidence="1">
    <location>
        <begin position="1"/>
        <end position="88"/>
    </location>
</feature>
<keyword evidence="3" id="KW-1185">Reference proteome</keyword>
<evidence type="ECO:0000256" key="1">
    <source>
        <dbReference type="SAM" id="MobiDB-lite"/>
    </source>
</evidence>
<dbReference type="AlphaFoldDB" id="A0A0E0CFC8"/>
<name>A0A0E0CFC8_9ORYZ</name>
<proteinExistence type="predicted"/>
<reference evidence="2" key="1">
    <citation type="submission" date="2015-04" db="UniProtKB">
        <authorList>
            <consortium name="EnsemblPlants"/>
        </authorList>
    </citation>
    <scope>IDENTIFICATION</scope>
</reference>
<evidence type="ECO:0000313" key="3">
    <source>
        <dbReference type="Proteomes" id="UP000008021"/>
    </source>
</evidence>
<organism evidence="2">
    <name type="scientific">Oryza meridionalis</name>
    <dbReference type="NCBI Taxonomy" id="40149"/>
    <lineage>
        <taxon>Eukaryota</taxon>
        <taxon>Viridiplantae</taxon>
        <taxon>Streptophyta</taxon>
        <taxon>Embryophyta</taxon>
        <taxon>Tracheophyta</taxon>
        <taxon>Spermatophyta</taxon>
        <taxon>Magnoliopsida</taxon>
        <taxon>Liliopsida</taxon>
        <taxon>Poales</taxon>
        <taxon>Poaceae</taxon>
        <taxon>BOP clade</taxon>
        <taxon>Oryzoideae</taxon>
        <taxon>Oryzeae</taxon>
        <taxon>Oryzinae</taxon>
        <taxon>Oryza</taxon>
    </lineage>
</organism>
<dbReference type="Proteomes" id="UP000008021">
    <property type="component" value="Chromosome 2"/>
</dbReference>
<feature type="compositionally biased region" description="Basic and acidic residues" evidence="1">
    <location>
        <begin position="58"/>
        <end position="71"/>
    </location>
</feature>
<protein>
    <submittedName>
        <fullName evidence="2">Uncharacterized protein</fullName>
    </submittedName>
</protein>
<feature type="compositionally biased region" description="Basic and acidic residues" evidence="1">
    <location>
        <begin position="23"/>
        <end position="34"/>
    </location>
</feature>